<evidence type="ECO:0000313" key="2">
    <source>
        <dbReference type="Proteomes" id="UP000280698"/>
    </source>
</evidence>
<dbReference type="EMBL" id="RJLN01000096">
    <property type="protein sequence ID" value="RNL90807.1"/>
    <property type="molecule type" value="Genomic_DNA"/>
</dbReference>
<sequence>MTDQNPVDLGWVPQACTLPTAEQPLRLAEFDTLFTASVRGGERLTPRHLRVTLAGGEELADSVRDLAERETRCCSFFTFTVAAPAPGVVRLDIEVPPGHVAVLDALHARATLVRDRS</sequence>
<comment type="caution">
    <text evidence="1">The sequence shown here is derived from an EMBL/GenBank/DDBJ whole genome shotgun (WGS) entry which is preliminary data.</text>
</comment>
<gene>
    <name evidence="1" type="ORF">EFE23_23795</name>
</gene>
<name>A0ABX9WA22_9ACTN</name>
<reference evidence="1 2" key="1">
    <citation type="submission" date="2018-11" db="EMBL/GenBank/DDBJ databases">
        <title>Micromonospora sp. PPF5-17, a new actinomycetes isolated from a hot spring soil.</title>
        <authorList>
            <person name="Thawai C."/>
        </authorList>
    </citation>
    <scope>NUCLEOTIDE SEQUENCE [LARGE SCALE GENOMIC DNA]</scope>
    <source>
        <strain evidence="1 2">PPF5-17</strain>
    </source>
</reference>
<organism evidence="1 2">
    <name type="scientific">Micromonospora solifontis</name>
    <dbReference type="NCBI Taxonomy" id="2487138"/>
    <lineage>
        <taxon>Bacteria</taxon>
        <taxon>Bacillati</taxon>
        <taxon>Actinomycetota</taxon>
        <taxon>Actinomycetes</taxon>
        <taxon>Micromonosporales</taxon>
        <taxon>Micromonosporaceae</taxon>
        <taxon>Micromonospora</taxon>
    </lineage>
</organism>
<evidence type="ECO:0008006" key="3">
    <source>
        <dbReference type="Google" id="ProtNLM"/>
    </source>
</evidence>
<accession>A0ABX9WA22</accession>
<evidence type="ECO:0000313" key="1">
    <source>
        <dbReference type="EMBL" id="RNL90807.1"/>
    </source>
</evidence>
<keyword evidence="2" id="KW-1185">Reference proteome</keyword>
<proteinExistence type="predicted"/>
<protein>
    <recommendedName>
        <fullName evidence="3">Arsenate reductase</fullName>
    </recommendedName>
</protein>
<dbReference type="Proteomes" id="UP000280698">
    <property type="component" value="Unassembled WGS sequence"/>
</dbReference>
<dbReference type="RefSeq" id="WP_123243152.1">
    <property type="nucleotide sequence ID" value="NZ_JAAHBY010000096.1"/>
</dbReference>